<name>A0AAV8XHQ9_9CUCU</name>
<dbReference type="Proteomes" id="UP001162162">
    <property type="component" value="Unassembled WGS sequence"/>
</dbReference>
<accession>A0AAV8XHQ9</accession>
<keyword evidence="2" id="KW-1185">Reference proteome</keyword>
<evidence type="ECO:0008006" key="3">
    <source>
        <dbReference type="Google" id="ProtNLM"/>
    </source>
</evidence>
<evidence type="ECO:0000313" key="2">
    <source>
        <dbReference type="Proteomes" id="UP001162162"/>
    </source>
</evidence>
<gene>
    <name evidence="1" type="ORF">NQ318_011706</name>
</gene>
<dbReference type="EMBL" id="JAPWTK010000578">
    <property type="protein sequence ID" value="KAJ8938210.1"/>
    <property type="molecule type" value="Genomic_DNA"/>
</dbReference>
<proteinExistence type="predicted"/>
<sequence length="115" mass="13400">MYKPNRARLTRRNAERLLVVATYAQAMRTVGVSNDTNNRYRTFHEIVSESLGIRKMCAKLVPKVLTDDQKARRLIQPVNAQENIPEFSYRHIETIVIVNIDIDKTHSERHANNRI</sequence>
<protein>
    <recommendedName>
        <fullName evidence="3">50S ribosomal protein L22, chloroplastic</fullName>
    </recommendedName>
</protein>
<organism evidence="1 2">
    <name type="scientific">Aromia moschata</name>
    <dbReference type="NCBI Taxonomy" id="1265417"/>
    <lineage>
        <taxon>Eukaryota</taxon>
        <taxon>Metazoa</taxon>
        <taxon>Ecdysozoa</taxon>
        <taxon>Arthropoda</taxon>
        <taxon>Hexapoda</taxon>
        <taxon>Insecta</taxon>
        <taxon>Pterygota</taxon>
        <taxon>Neoptera</taxon>
        <taxon>Endopterygota</taxon>
        <taxon>Coleoptera</taxon>
        <taxon>Polyphaga</taxon>
        <taxon>Cucujiformia</taxon>
        <taxon>Chrysomeloidea</taxon>
        <taxon>Cerambycidae</taxon>
        <taxon>Cerambycinae</taxon>
        <taxon>Callichromatini</taxon>
        <taxon>Aromia</taxon>
    </lineage>
</organism>
<evidence type="ECO:0000313" key="1">
    <source>
        <dbReference type="EMBL" id="KAJ8938210.1"/>
    </source>
</evidence>
<dbReference type="AlphaFoldDB" id="A0AAV8XHQ9"/>
<reference evidence="1" key="1">
    <citation type="journal article" date="2023" name="Insect Mol. Biol.">
        <title>Genome sequencing provides insights into the evolution of gene families encoding plant cell wall-degrading enzymes in longhorned beetles.</title>
        <authorList>
            <person name="Shin N.R."/>
            <person name="Okamura Y."/>
            <person name="Kirsch R."/>
            <person name="Pauchet Y."/>
        </authorList>
    </citation>
    <scope>NUCLEOTIDE SEQUENCE</scope>
    <source>
        <strain evidence="1">AMC_N1</strain>
    </source>
</reference>
<comment type="caution">
    <text evidence="1">The sequence shown here is derived from an EMBL/GenBank/DDBJ whole genome shotgun (WGS) entry which is preliminary data.</text>
</comment>